<evidence type="ECO:0000256" key="3">
    <source>
        <dbReference type="ARBA" id="ARBA00022692"/>
    </source>
</evidence>
<evidence type="ECO:0000256" key="1">
    <source>
        <dbReference type="ARBA" id="ARBA00004651"/>
    </source>
</evidence>
<proteinExistence type="predicted"/>
<name>A0A9P0TTE7_PIEBR</name>
<dbReference type="AlphaFoldDB" id="A0A9P0TTE7"/>
<keyword evidence="8" id="KW-1185">Reference proteome</keyword>
<evidence type="ECO:0000313" key="8">
    <source>
        <dbReference type="Proteomes" id="UP001152562"/>
    </source>
</evidence>
<dbReference type="GO" id="GO:0050909">
    <property type="term" value="P:sensory perception of taste"/>
    <property type="evidence" value="ECO:0007669"/>
    <property type="project" value="InterPro"/>
</dbReference>
<comment type="subcellular location">
    <subcellularLocation>
        <location evidence="1">Cell membrane</location>
        <topology evidence="1">Multi-pass membrane protein</topology>
    </subcellularLocation>
</comment>
<dbReference type="InterPro" id="IPR013604">
    <property type="entry name" value="7TM_chemorcpt"/>
</dbReference>
<dbReference type="EMBL" id="CALOZG010000042">
    <property type="protein sequence ID" value="CAH4034796.1"/>
    <property type="molecule type" value="Genomic_DNA"/>
</dbReference>
<evidence type="ECO:0000256" key="6">
    <source>
        <dbReference type="SAM" id="Phobius"/>
    </source>
</evidence>
<feature type="transmembrane region" description="Helical" evidence="6">
    <location>
        <begin position="5"/>
        <end position="24"/>
    </location>
</feature>
<keyword evidence="5 6" id="KW-0472">Membrane</keyword>
<protein>
    <recommendedName>
        <fullName evidence="9">Gustatory receptor</fullName>
    </recommendedName>
</protein>
<evidence type="ECO:0008006" key="9">
    <source>
        <dbReference type="Google" id="ProtNLM"/>
    </source>
</evidence>
<feature type="transmembrane region" description="Helical" evidence="6">
    <location>
        <begin position="97"/>
        <end position="122"/>
    </location>
</feature>
<keyword evidence="4 6" id="KW-1133">Transmembrane helix</keyword>
<dbReference type="Proteomes" id="UP001152562">
    <property type="component" value="Unassembled WGS sequence"/>
</dbReference>
<accession>A0A9P0TTE7</accession>
<sequence>MGKIFWNFCFAFIYILIATVGIVYTPVREISLYMAAETLYHIIIFLYPCVLIELTRNEVDKIKLLLTEIYTLSSDEKILTKTEDALMLLEVRPFQIVVFRLISINIHLPLHFLAVITSYVIVTVQFTHAFE</sequence>
<reference evidence="7" key="1">
    <citation type="submission" date="2022-05" db="EMBL/GenBank/DDBJ databases">
        <authorList>
            <person name="Okamura Y."/>
        </authorList>
    </citation>
    <scope>NUCLEOTIDE SEQUENCE</scope>
</reference>
<evidence type="ECO:0000256" key="5">
    <source>
        <dbReference type="ARBA" id="ARBA00023136"/>
    </source>
</evidence>
<organism evidence="7 8">
    <name type="scientific">Pieris brassicae</name>
    <name type="common">White butterfly</name>
    <name type="synonym">Large white butterfly</name>
    <dbReference type="NCBI Taxonomy" id="7116"/>
    <lineage>
        <taxon>Eukaryota</taxon>
        <taxon>Metazoa</taxon>
        <taxon>Ecdysozoa</taxon>
        <taxon>Arthropoda</taxon>
        <taxon>Hexapoda</taxon>
        <taxon>Insecta</taxon>
        <taxon>Pterygota</taxon>
        <taxon>Neoptera</taxon>
        <taxon>Endopterygota</taxon>
        <taxon>Lepidoptera</taxon>
        <taxon>Glossata</taxon>
        <taxon>Ditrysia</taxon>
        <taxon>Papilionoidea</taxon>
        <taxon>Pieridae</taxon>
        <taxon>Pierinae</taxon>
        <taxon>Pieris</taxon>
    </lineage>
</organism>
<dbReference type="Pfam" id="PF08395">
    <property type="entry name" value="7tm_7"/>
    <property type="match status" value="1"/>
</dbReference>
<gene>
    <name evidence="7" type="ORF">PIBRA_LOCUS10944</name>
</gene>
<keyword evidence="3 6" id="KW-0812">Transmembrane</keyword>
<evidence type="ECO:0000256" key="2">
    <source>
        <dbReference type="ARBA" id="ARBA00022475"/>
    </source>
</evidence>
<evidence type="ECO:0000313" key="7">
    <source>
        <dbReference type="EMBL" id="CAH4034796.1"/>
    </source>
</evidence>
<comment type="caution">
    <text evidence="7">The sequence shown here is derived from an EMBL/GenBank/DDBJ whole genome shotgun (WGS) entry which is preliminary data.</text>
</comment>
<feature type="transmembrane region" description="Helical" evidence="6">
    <location>
        <begin position="30"/>
        <end position="54"/>
    </location>
</feature>
<evidence type="ECO:0000256" key="4">
    <source>
        <dbReference type="ARBA" id="ARBA00022989"/>
    </source>
</evidence>
<keyword evidence="2" id="KW-1003">Cell membrane</keyword>
<dbReference type="GO" id="GO:0005886">
    <property type="term" value="C:plasma membrane"/>
    <property type="evidence" value="ECO:0007669"/>
    <property type="project" value="UniProtKB-SubCell"/>
</dbReference>